<name>G7K3S5_MEDTR</name>
<evidence type="ECO:0000313" key="3">
    <source>
        <dbReference type="Proteomes" id="UP000002051"/>
    </source>
</evidence>
<dbReference type="Proteomes" id="UP000002051">
    <property type="component" value="Chromosome 5"/>
</dbReference>
<organism evidence="1 3">
    <name type="scientific">Medicago truncatula</name>
    <name type="common">Barrel medic</name>
    <name type="synonym">Medicago tribuloides</name>
    <dbReference type="NCBI Taxonomy" id="3880"/>
    <lineage>
        <taxon>Eukaryota</taxon>
        <taxon>Viridiplantae</taxon>
        <taxon>Streptophyta</taxon>
        <taxon>Embryophyta</taxon>
        <taxon>Tracheophyta</taxon>
        <taxon>Spermatophyta</taxon>
        <taxon>Magnoliopsida</taxon>
        <taxon>eudicotyledons</taxon>
        <taxon>Gunneridae</taxon>
        <taxon>Pentapetalae</taxon>
        <taxon>rosids</taxon>
        <taxon>fabids</taxon>
        <taxon>Fabales</taxon>
        <taxon>Fabaceae</taxon>
        <taxon>Papilionoideae</taxon>
        <taxon>50 kb inversion clade</taxon>
        <taxon>NPAAA clade</taxon>
        <taxon>Hologalegina</taxon>
        <taxon>IRL clade</taxon>
        <taxon>Trifolieae</taxon>
        <taxon>Medicago</taxon>
    </lineage>
</organism>
<sequence length="70" mass="8143">MPLNISVQLRFGDAYRHFNVSVDDNNRIHLDMAHLRAKISYVDEDAEMVNLVDDNEFMCVGMESCHWNSL</sequence>
<dbReference type="HOGENOM" id="CLU_2761621_0_0_1"/>
<reference evidence="1 3" key="2">
    <citation type="journal article" date="2014" name="BMC Genomics">
        <title>An improved genome release (version Mt4.0) for the model legume Medicago truncatula.</title>
        <authorList>
            <person name="Tang H."/>
            <person name="Krishnakumar V."/>
            <person name="Bidwell S."/>
            <person name="Rosen B."/>
            <person name="Chan A."/>
            <person name="Zhou S."/>
            <person name="Gentzbittel L."/>
            <person name="Childs K.L."/>
            <person name="Yandell M."/>
            <person name="Gundlach H."/>
            <person name="Mayer K.F."/>
            <person name="Schwartz D.C."/>
            <person name="Town C.D."/>
        </authorList>
    </citation>
    <scope>GENOME REANNOTATION</scope>
    <source>
        <strain evidence="2 3">cv. Jemalong A17</strain>
    </source>
</reference>
<reference evidence="2" key="3">
    <citation type="submission" date="2015-04" db="UniProtKB">
        <authorList>
            <consortium name="EnsemblPlants"/>
        </authorList>
    </citation>
    <scope>IDENTIFICATION</scope>
    <source>
        <strain evidence="2">cv. Jemalong A17</strain>
    </source>
</reference>
<proteinExistence type="predicted"/>
<dbReference type="PaxDb" id="3880-AES93728"/>
<reference evidence="1 3" key="1">
    <citation type="journal article" date="2011" name="Nature">
        <title>The Medicago genome provides insight into the evolution of rhizobial symbioses.</title>
        <authorList>
            <person name="Young N.D."/>
            <person name="Debelle F."/>
            <person name="Oldroyd G.E."/>
            <person name="Geurts R."/>
            <person name="Cannon S.B."/>
            <person name="Udvardi M.K."/>
            <person name="Benedito V.A."/>
            <person name="Mayer K.F."/>
            <person name="Gouzy J."/>
            <person name="Schoof H."/>
            <person name="Van de Peer Y."/>
            <person name="Proost S."/>
            <person name="Cook D.R."/>
            <person name="Meyers B.C."/>
            <person name="Spannagl M."/>
            <person name="Cheung F."/>
            <person name="De Mita S."/>
            <person name="Krishnakumar V."/>
            <person name="Gundlach H."/>
            <person name="Zhou S."/>
            <person name="Mudge J."/>
            <person name="Bharti A.K."/>
            <person name="Murray J.D."/>
            <person name="Naoumkina M.A."/>
            <person name="Rosen B."/>
            <person name="Silverstein K.A."/>
            <person name="Tang H."/>
            <person name="Rombauts S."/>
            <person name="Zhao P.X."/>
            <person name="Zhou P."/>
            <person name="Barbe V."/>
            <person name="Bardou P."/>
            <person name="Bechner M."/>
            <person name="Bellec A."/>
            <person name="Berger A."/>
            <person name="Berges H."/>
            <person name="Bidwell S."/>
            <person name="Bisseling T."/>
            <person name="Choisne N."/>
            <person name="Couloux A."/>
            <person name="Denny R."/>
            <person name="Deshpande S."/>
            <person name="Dai X."/>
            <person name="Doyle J.J."/>
            <person name="Dudez A.M."/>
            <person name="Farmer A.D."/>
            <person name="Fouteau S."/>
            <person name="Franken C."/>
            <person name="Gibelin C."/>
            <person name="Gish J."/>
            <person name="Goldstein S."/>
            <person name="Gonzalez A.J."/>
            <person name="Green P.J."/>
            <person name="Hallab A."/>
            <person name="Hartog M."/>
            <person name="Hua A."/>
            <person name="Humphray S.J."/>
            <person name="Jeong D.H."/>
            <person name="Jing Y."/>
            <person name="Jocker A."/>
            <person name="Kenton S.M."/>
            <person name="Kim D.J."/>
            <person name="Klee K."/>
            <person name="Lai H."/>
            <person name="Lang C."/>
            <person name="Lin S."/>
            <person name="Macmil S.L."/>
            <person name="Magdelenat G."/>
            <person name="Matthews L."/>
            <person name="McCorrison J."/>
            <person name="Monaghan E.L."/>
            <person name="Mun J.H."/>
            <person name="Najar F.Z."/>
            <person name="Nicholson C."/>
            <person name="Noirot C."/>
            <person name="O'Bleness M."/>
            <person name="Paule C.R."/>
            <person name="Poulain J."/>
            <person name="Prion F."/>
            <person name="Qin B."/>
            <person name="Qu C."/>
            <person name="Retzel E.F."/>
            <person name="Riddle C."/>
            <person name="Sallet E."/>
            <person name="Samain S."/>
            <person name="Samson N."/>
            <person name="Sanders I."/>
            <person name="Saurat O."/>
            <person name="Scarpelli C."/>
            <person name="Schiex T."/>
            <person name="Segurens B."/>
            <person name="Severin A.J."/>
            <person name="Sherrier D.J."/>
            <person name="Shi R."/>
            <person name="Sims S."/>
            <person name="Singer S.R."/>
            <person name="Sinharoy S."/>
            <person name="Sterck L."/>
            <person name="Viollet A."/>
            <person name="Wang B.B."/>
            <person name="Wang K."/>
            <person name="Wang M."/>
            <person name="Wang X."/>
            <person name="Warfsmann J."/>
            <person name="Weissenbach J."/>
            <person name="White D.D."/>
            <person name="White J.D."/>
            <person name="Wiley G.B."/>
            <person name="Wincker P."/>
            <person name="Xing Y."/>
            <person name="Yang L."/>
            <person name="Yao Z."/>
            <person name="Ying F."/>
            <person name="Zhai J."/>
            <person name="Zhou L."/>
            <person name="Zuber A."/>
            <person name="Denarie J."/>
            <person name="Dixon R.A."/>
            <person name="May G.D."/>
            <person name="Schwartz D.C."/>
            <person name="Rogers J."/>
            <person name="Quetier F."/>
            <person name="Town C.D."/>
            <person name="Roe B.A."/>
        </authorList>
    </citation>
    <scope>NUCLEOTIDE SEQUENCE [LARGE SCALE GENOMIC DNA]</scope>
    <source>
        <strain evidence="1">A17</strain>
        <strain evidence="2 3">cv. Jemalong A17</strain>
    </source>
</reference>
<accession>G7K3S5</accession>
<evidence type="ECO:0000313" key="1">
    <source>
        <dbReference type="EMBL" id="AES93728.1"/>
    </source>
</evidence>
<dbReference type="EnsemblPlants" id="AES93728">
    <property type="protein sequence ID" value="AES93728"/>
    <property type="gene ID" value="MTR_5g006810"/>
</dbReference>
<protein>
    <submittedName>
        <fullName evidence="1 2">Uncharacterized protein</fullName>
    </submittedName>
</protein>
<dbReference type="AlphaFoldDB" id="G7K3S5"/>
<evidence type="ECO:0000313" key="2">
    <source>
        <dbReference type="EnsemblPlants" id="AES93728"/>
    </source>
</evidence>
<keyword evidence="3" id="KW-1185">Reference proteome</keyword>
<dbReference type="EMBL" id="CM001221">
    <property type="protein sequence ID" value="AES93728.1"/>
    <property type="molecule type" value="Genomic_DNA"/>
</dbReference>
<gene>
    <name evidence="1" type="ordered locus">MTR_5g006810</name>
</gene>